<gene>
    <name evidence="3" type="ORF">GPM918_LOCUS32213</name>
    <name evidence="4" type="ORF">SRO942_LOCUS32876</name>
</gene>
<dbReference type="Gene3D" id="3.90.176.10">
    <property type="entry name" value="Toxin ADP-ribosyltransferase, Chain A, domain 1"/>
    <property type="match status" value="1"/>
</dbReference>
<feature type="domain" description="ADP ribosyltransferase" evidence="2">
    <location>
        <begin position="288"/>
        <end position="371"/>
    </location>
</feature>
<dbReference type="InterPro" id="IPR036770">
    <property type="entry name" value="Ankyrin_rpt-contain_sf"/>
</dbReference>
<dbReference type="Proteomes" id="UP000681722">
    <property type="component" value="Unassembled WGS sequence"/>
</dbReference>
<name>A0A815JF09_9BILA</name>
<organism evidence="3 5">
    <name type="scientific">Didymodactylos carnosus</name>
    <dbReference type="NCBI Taxonomy" id="1234261"/>
    <lineage>
        <taxon>Eukaryota</taxon>
        <taxon>Metazoa</taxon>
        <taxon>Spiralia</taxon>
        <taxon>Gnathifera</taxon>
        <taxon>Rotifera</taxon>
        <taxon>Eurotatoria</taxon>
        <taxon>Bdelloidea</taxon>
        <taxon>Philodinida</taxon>
        <taxon>Philodinidae</taxon>
        <taxon>Didymodactylos</taxon>
    </lineage>
</organism>
<evidence type="ECO:0000259" key="2">
    <source>
        <dbReference type="Pfam" id="PF03496"/>
    </source>
</evidence>
<dbReference type="EMBL" id="CAJNOQ010016311">
    <property type="protein sequence ID" value="CAF1378498.1"/>
    <property type="molecule type" value="Genomic_DNA"/>
</dbReference>
<dbReference type="EMBL" id="CAJOBC010079982">
    <property type="protein sequence ID" value="CAF4271208.1"/>
    <property type="molecule type" value="Genomic_DNA"/>
</dbReference>
<dbReference type="Gene3D" id="1.25.40.20">
    <property type="entry name" value="Ankyrin repeat-containing domain"/>
    <property type="match status" value="1"/>
</dbReference>
<comment type="caution">
    <text evidence="3">The sequence shown here is derived from an EMBL/GenBank/DDBJ whole genome shotgun (WGS) entry which is preliminary data.</text>
</comment>
<sequence length="405" mass="47100">MQNKLHDACSKNEVEKVRDYVKKLSIDEINHIEIETGNTALHIATNNGHIEIIKLLLERNPFRSIRNKWNKCPFDLAPNDNVRSLFKRENCFDRFCSRPGSLSAPVSPVNNDKNGDGCSLCGENDPCEWEIVDDYAVAKAVRFRQELNYSLFARNNINRDLKNKIYSINKGYLDSRLRGMHHIDSIKAYFRKAIEEEDPFEIVRAYTSPAVNFYKYVNCDMARNIIHDLRQGCSKFYCTRLYLAQDGVMTITSILLHHPKFAPYTFRGEVYRGMVVEKACMEHYRPHRRIVNTTFLSTSRDRNVAKIFSYQNEVKEDQISIFCTYEIKNDRTALYIAELSEVSDEKEVLILPFAAFTINTVGKNNDGEIHIWLEECELTQPKSFLTIPFFKRRQSNTVLTESIQL</sequence>
<evidence type="ECO:0000256" key="1">
    <source>
        <dbReference type="PROSITE-ProRule" id="PRU00023"/>
    </source>
</evidence>
<dbReference type="SUPFAM" id="SSF56399">
    <property type="entry name" value="ADP-ribosylation"/>
    <property type="match status" value="1"/>
</dbReference>
<keyword evidence="5" id="KW-1185">Reference proteome</keyword>
<proteinExistence type="predicted"/>
<keyword evidence="1" id="KW-0040">ANK repeat</keyword>
<dbReference type="PROSITE" id="PS50088">
    <property type="entry name" value="ANK_REPEAT"/>
    <property type="match status" value="1"/>
</dbReference>
<evidence type="ECO:0000313" key="4">
    <source>
        <dbReference type="EMBL" id="CAF4271208.1"/>
    </source>
</evidence>
<dbReference type="GO" id="GO:0005576">
    <property type="term" value="C:extracellular region"/>
    <property type="evidence" value="ECO:0007669"/>
    <property type="project" value="InterPro"/>
</dbReference>
<dbReference type="InterPro" id="IPR003540">
    <property type="entry name" value="ADP-ribosyltransferase"/>
</dbReference>
<feature type="repeat" description="ANK" evidence="1">
    <location>
        <begin position="36"/>
        <end position="68"/>
    </location>
</feature>
<dbReference type="OrthoDB" id="429841at2759"/>
<reference evidence="3" key="1">
    <citation type="submission" date="2021-02" db="EMBL/GenBank/DDBJ databases">
        <authorList>
            <person name="Nowell W R."/>
        </authorList>
    </citation>
    <scope>NUCLEOTIDE SEQUENCE</scope>
</reference>
<dbReference type="SUPFAM" id="SSF48403">
    <property type="entry name" value="Ankyrin repeat"/>
    <property type="match status" value="1"/>
</dbReference>
<evidence type="ECO:0000313" key="3">
    <source>
        <dbReference type="EMBL" id="CAF1378498.1"/>
    </source>
</evidence>
<dbReference type="AlphaFoldDB" id="A0A815JF09"/>
<dbReference type="Pfam" id="PF03496">
    <property type="entry name" value="ADPrib_exo_Tox"/>
    <property type="match status" value="1"/>
</dbReference>
<evidence type="ECO:0000313" key="5">
    <source>
        <dbReference type="Proteomes" id="UP000663829"/>
    </source>
</evidence>
<accession>A0A815JF09</accession>
<dbReference type="PROSITE" id="PS50297">
    <property type="entry name" value="ANK_REP_REGION"/>
    <property type="match status" value="1"/>
</dbReference>
<dbReference type="Pfam" id="PF12796">
    <property type="entry name" value="Ank_2"/>
    <property type="match status" value="1"/>
</dbReference>
<dbReference type="Proteomes" id="UP000663829">
    <property type="component" value="Unassembled WGS sequence"/>
</dbReference>
<dbReference type="SMART" id="SM00248">
    <property type="entry name" value="ANK"/>
    <property type="match status" value="1"/>
</dbReference>
<dbReference type="InterPro" id="IPR002110">
    <property type="entry name" value="Ankyrin_rpt"/>
</dbReference>
<protein>
    <recommendedName>
        <fullName evidence="2">ADP ribosyltransferase domain-containing protein</fullName>
    </recommendedName>
</protein>